<proteinExistence type="predicted"/>
<feature type="transmembrane region" description="Helical" evidence="1">
    <location>
        <begin position="125"/>
        <end position="151"/>
    </location>
</feature>
<dbReference type="GO" id="GO:0016323">
    <property type="term" value="C:basolateral plasma membrane"/>
    <property type="evidence" value="ECO:0007669"/>
    <property type="project" value="TreeGrafter"/>
</dbReference>
<dbReference type="EMBL" id="JARKHS020011940">
    <property type="protein sequence ID" value="KAK8777365.1"/>
    <property type="molecule type" value="Genomic_DNA"/>
</dbReference>
<feature type="transmembrane region" description="Helical" evidence="1">
    <location>
        <begin position="24"/>
        <end position="46"/>
    </location>
</feature>
<dbReference type="GO" id="GO:0043252">
    <property type="term" value="P:sodium-independent organic anion transport"/>
    <property type="evidence" value="ECO:0007669"/>
    <property type="project" value="TreeGrafter"/>
</dbReference>
<evidence type="ECO:0000256" key="1">
    <source>
        <dbReference type="SAM" id="Phobius"/>
    </source>
</evidence>
<accession>A0AAQ4ERS4</accession>
<dbReference type="PANTHER" id="PTHR11388">
    <property type="entry name" value="ORGANIC ANION TRANSPORTER"/>
    <property type="match status" value="1"/>
</dbReference>
<dbReference type="GO" id="GO:0015347">
    <property type="term" value="F:sodium-independent organic anion transmembrane transporter activity"/>
    <property type="evidence" value="ECO:0007669"/>
    <property type="project" value="TreeGrafter"/>
</dbReference>
<dbReference type="Pfam" id="PF03137">
    <property type="entry name" value="OATP"/>
    <property type="match status" value="2"/>
</dbReference>
<comment type="caution">
    <text evidence="2">The sequence shown here is derived from an EMBL/GenBank/DDBJ whole genome shotgun (WGS) entry which is preliminary data.</text>
</comment>
<keyword evidence="1" id="KW-0472">Membrane</keyword>
<protein>
    <recommendedName>
        <fullName evidence="4">Organic anion transporter</fullName>
    </recommendedName>
</protein>
<sequence>MFNVASCIMVTPVSYHGGVGHKPVILGIGALVMSAGAMVFASPHFIAPQYLVLESGSTNLCPEHGPGKCSLTGRGTNANAFKYFFMLYTQCTCVNGPTLSTPLDNDTLFYYMAKRDPCSPDCNLVLVYAGAIFIALFFTFLLIVPALTALLRSIDEDVKSTGIGVNYVAIRLLGMMST</sequence>
<keyword evidence="3" id="KW-1185">Reference proteome</keyword>
<evidence type="ECO:0008006" key="4">
    <source>
        <dbReference type="Google" id="ProtNLM"/>
    </source>
</evidence>
<reference evidence="2 3" key="1">
    <citation type="journal article" date="2023" name="Arcadia Sci">
        <title>De novo assembly of a long-read Amblyomma americanum tick genome.</title>
        <authorList>
            <person name="Chou S."/>
            <person name="Poskanzer K.E."/>
            <person name="Rollins M."/>
            <person name="Thuy-Boun P.S."/>
        </authorList>
    </citation>
    <scope>NUCLEOTIDE SEQUENCE [LARGE SCALE GENOMIC DNA]</scope>
    <source>
        <strain evidence="2">F_SG_1</strain>
        <tissue evidence="2">Salivary glands</tissue>
    </source>
</reference>
<organism evidence="2 3">
    <name type="scientific">Amblyomma americanum</name>
    <name type="common">Lone star tick</name>
    <dbReference type="NCBI Taxonomy" id="6943"/>
    <lineage>
        <taxon>Eukaryota</taxon>
        <taxon>Metazoa</taxon>
        <taxon>Ecdysozoa</taxon>
        <taxon>Arthropoda</taxon>
        <taxon>Chelicerata</taxon>
        <taxon>Arachnida</taxon>
        <taxon>Acari</taxon>
        <taxon>Parasitiformes</taxon>
        <taxon>Ixodida</taxon>
        <taxon>Ixodoidea</taxon>
        <taxon>Ixodidae</taxon>
        <taxon>Amblyomminae</taxon>
        <taxon>Amblyomma</taxon>
    </lineage>
</organism>
<keyword evidence="1" id="KW-1133">Transmembrane helix</keyword>
<keyword evidence="1" id="KW-0812">Transmembrane</keyword>
<dbReference type="PANTHER" id="PTHR11388:SF100">
    <property type="entry name" value="SOLUTE CARRIER ORGANIC ANION TRANSPORTER FAMILY MEMBER 4A1"/>
    <property type="match status" value="1"/>
</dbReference>
<evidence type="ECO:0000313" key="2">
    <source>
        <dbReference type="EMBL" id="KAK8777365.1"/>
    </source>
</evidence>
<dbReference type="InterPro" id="IPR004156">
    <property type="entry name" value="OATP"/>
</dbReference>
<dbReference type="Proteomes" id="UP001321473">
    <property type="component" value="Unassembled WGS sequence"/>
</dbReference>
<gene>
    <name evidence="2" type="ORF">V5799_029290</name>
</gene>
<dbReference type="AlphaFoldDB" id="A0AAQ4ERS4"/>
<evidence type="ECO:0000313" key="3">
    <source>
        <dbReference type="Proteomes" id="UP001321473"/>
    </source>
</evidence>
<name>A0AAQ4ERS4_AMBAM</name>